<feature type="chain" id="PRO_5030989567" description="Tetratricopeptide repeat protein" evidence="2">
    <location>
        <begin position="23"/>
        <end position="136"/>
    </location>
</feature>
<reference evidence="3 4" key="1">
    <citation type="submission" date="2020-04" db="EMBL/GenBank/DDBJ databases">
        <title>Flammeovirga sp. SR4, a novel species isolated from seawater.</title>
        <authorList>
            <person name="Wang X."/>
        </authorList>
    </citation>
    <scope>NUCLEOTIDE SEQUENCE [LARGE SCALE GENOMIC DNA]</scope>
    <source>
        <strain evidence="3 4">ATCC 23126</strain>
    </source>
</reference>
<dbReference type="Gene3D" id="1.25.40.10">
    <property type="entry name" value="Tetratricopeptide repeat domain"/>
    <property type="match status" value="1"/>
</dbReference>
<evidence type="ECO:0008006" key="5">
    <source>
        <dbReference type="Google" id="ProtNLM"/>
    </source>
</evidence>
<comment type="caution">
    <text evidence="3">The sequence shown here is derived from an EMBL/GenBank/DDBJ whole genome shotgun (WGS) entry which is preliminary data.</text>
</comment>
<protein>
    <recommendedName>
        <fullName evidence="5">Tetratricopeptide repeat protein</fullName>
    </recommendedName>
</protein>
<evidence type="ECO:0000256" key="2">
    <source>
        <dbReference type="SAM" id="SignalP"/>
    </source>
</evidence>
<evidence type="ECO:0000313" key="4">
    <source>
        <dbReference type="Proteomes" id="UP000576082"/>
    </source>
</evidence>
<keyword evidence="4" id="KW-1185">Reference proteome</keyword>
<feature type="signal peptide" evidence="2">
    <location>
        <begin position="1"/>
        <end position="22"/>
    </location>
</feature>
<dbReference type="SUPFAM" id="SSF81901">
    <property type="entry name" value="HCP-like"/>
    <property type="match status" value="1"/>
</dbReference>
<proteinExistence type="predicted"/>
<keyword evidence="2" id="KW-0732">Signal</keyword>
<feature type="repeat" description="TPR" evidence="1">
    <location>
        <begin position="81"/>
        <end position="114"/>
    </location>
</feature>
<dbReference type="AlphaFoldDB" id="A0A7X9RYY1"/>
<dbReference type="InterPro" id="IPR011990">
    <property type="entry name" value="TPR-like_helical_dom_sf"/>
</dbReference>
<accession>A0A7X9RYY1</accession>
<gene>
    <name evidence="3" type="ORF">HHU12_24685</name>
</gene>
<dbReference type="InterPro" id="IPR019734">
    <property type="entry name" value="TPR_rpt"/>
</dbReference>
<dbReference type="Proteomes" id="UP000576082">
    <property type="component" value="Unassembled WGS sequence"/>
</dbReference>
<evidence type="ECO:0000256" key="1">
    <source>
        <dbReference type="PROSITE-ProRule" id="PRU00339"/>
    </source>
</evidence>
<keyword evidence="1" id="KW-0802">TPR repeat</keyword>
<dbReference type="PROSITE" id="PS50005">
    <property type="entry name" value="TPR"/>
    <property type="match status" value="1"/>
</dbReference>
<dbReference type="EMBL" id="JABANE010000088">
    <property type="protein sequence ID" value="NME71184.1"/>
    <property type="molecule type" value="Genomic_DNA"/>
</dbReference>
<evidence type="ECO:0000313" key="3">
    <source>
        <dbReference type="EMBL" id="NME71184.1"/>
    </source>
</evidence>
<organism evidence="3 4">
    <name type="scientific">Flammeovirga aprica JL-4</name>
    <dbReference type="NCBI Taxonomy" id="694437"/>
    <lineage>
        <taxon>Bacteria</taxon>
        <taxon>Pseudomonadati</taxon>
        <taxon>Bacteroidota</taxon>
        <taxon>Cytophagia</taxon>
        <taxon>Cytophagales</taxon>
        <taxon>Flammeovirgaceae</taxon>
        <taxon>Flammeovirga</taxon>
    </lineage>
</organism>
<name>A0A7X9RYY1_9BACT</name>
<sequence length="136" mass="15686">MKTQFVTLLISLASLFSSFATAGILSPANEKNSKLIKMVNKADKNDWRTLNKAARLSINWNADLELAKQWLEASIFITENSEAYEILGDYYLRKGDMQKAYDHYFKAFETGMFTLDKKDKDRIQRKVLCFGRSLLD</sequence>
<dbReference type="RefSeq" id="WP_169659407.1">
    <property type="nucleotide sequence ID" value="NZ_JABANE010000088.1"/>
</dbReference>